<dbReference type="Gene3D" id="3.40.50.300">
    <property type="entry name" value="P-loop containing nucleotide triphosphate hydrolases"/>
    <property type="match status" value="1"/>
</dbReference>
<protein>
    <recommendedName>
        <fullName evidence="2">non-specific protein-tyrosine kinase</fullName>
        <ecNumber evidence="2">2.7.10.2</ecNumber>
    </recommendedName>
</protein>
<keyword evidence="10" id="KW-1133">Transmembrane helix</keyword>
<keyword evidence="5" id="KW-0418">Kinase</keyword>
<evidence type="ECO:0000256" key="1">
    <source>
        <dbReference type="ARBA" id="ARBA00007316"/>
    </source>
</evidence>
<evidence type="ECO:0000313" key="13">
    <source>
        <dbReference type="EMBL" id="MDL5057065.1"/>
    </source>
</evidence>
<feature type="coiled-coil region" evidence="9">
    <location>
        <begin position="165"/>
        <end position="229"/>
    </location>
</feature>
<keyword evidence="14" id="KW-1185">Reference proteome</keyword>
<dbReference type="CDD" id="cd05387">
    <property type="entry name" value="BY-kinase"/>
    <property type="match status" value="1"/>
</dbReference>
<evidence type="ECO:0000259" key="11">
    <source>
        <dbReference type="Pfam" id="PF13614"/>
    </source>
</evidence>
<dbReference type="Pfam" id="PF13614">
    <property type="entry name" value="AAA_31"/>
    <property type="match status" value="1"/>
</dbReference>
<evidence type="ECO:0000256" key="7">
    <source>
        <dbReference type="ARBA" id="ARBA00023137"/>
    </source>
</evidence>
<keyword evidence="3 13" id="KW-0808">Transferase</keyword>
<organism evidence="13 14">
    <name type="scientific">Geitlerinema calcuttense NRMC-F 0142</name>
    <dbReference type="NCBI Taxonomy" id="2922238"/>
    <lineage>
        <taxon>Bacteria</taxon>
        <taxon>Bacillati</taxon>
        <taxon>Cyanobacteriota</taxon>
        <taxon>Cyanophyceae</taxon>
        <taxon>Geitlerinematales</taxon>
        <taxon>Geitlerinemataceae</taxon>
        <taxon>Geitlerinema</taxon>
    </lineage>
</organism>
<feature type="coiled-coil region" evidence="9">
    <location>
        <begin position="369"/>
        <end position="396"/>
    </location>
</feature>
<evidence type="ECO:0000256" key="6">
    <source>
        <dbReference type="ARBA" id="ARBA00022840"/>
    </source>
</evidence>
<comment type="similarity">
    <text evidence="1">Belongs to the CpsD/CapB family.</text>
</comment>
<dbReference type="Pfam" id="PF13807">
    <property type="entry name" value="GNVR"/>
    <property type="match status" value="1"/>
</dbReference>
<keyword evidence="6" id="KW-0067">ATP-binding</keyword>
<dbReference type="InterPro" id="IPR032807">
    <property type="entry name" value="GNVR"/>
</dbReference>
<evidence type="ECO:0000313" key="14">
    <source>
        <dbReference type="Proteomes" id="UP001230986"/>
    </source>
</evidence>
<dbReference type="EC" id="2.7.10.2" evidence="2"/>
<dbReference type="InterPro" id="IPR025669">
    <property type="entry name" value="AAA_dom"/>
</dbReference>
<dbReference type="PANTHER" id="PTHR32309">
    <property type="entry name" value="TYROSINE-PROTEIN KINASE"/>
    <property type="match status" value="1"/>
</dbReference>
<dbReference type="NCBIfam" id="TIGR01007">
    <property type="entry name" value="eps_fam"/>
    <property type="match status" value="1"/>
</dbReference>
<dbReference type="SUPFAM" id="SSF52540">
    <property type="entry name" value="P-loop containing nucleoside triphosphate hydrolases"/>
    <property type="match status" value="1"/>
</dbReference>
<keyword evidence="4" id="KW-0547">Nucleotide-binding</keyword>
<dbReference type="GO" id="GO:0004715">
    <property type="term" value="F:non-membrane spanning protein tyrosine kinase activity"/>
    <property type="evidence" value="ECO:0007669"/>
    <property type="project" value="UniProtKB-EC"/>
</dbReference>
<proteinExistence type="inferred from homology"/>
<keyword evidence="9" id="KW-0175">Coiled coil</keyword>
<evidence type="ECO:0000256" key="3">
    <source>
        <dbReference type="ARBA" id="ARBA00022679"/>
    </source>
</evidence>
<name>A0ABT7M130_9CYAN</name>
<evidence type="ECO:0000256" key="5">
    <source>
        <dbReference type="ARBA" id="ARBA00022777"/>
    </source>
</evidence>
<dbReference type="EMBL" id="JASVEJ010000023">
    <property type="protein sequence ID" value="MDL5057065.1"/>
    <property type="molecule type" value="Genomic_DNA"/>
</dbReference>
<dbReference type="InterPro" id="IPR050445">
    <property type="entry name" value="Bact_polysacc_biosynth/exp"/>
</dbReference>
<feature type="transmembrane region" description="Helical" evidence="10">
    <location>
        <begin position="14"/>
        <end position="33"/>
    </location>
</feature>
<dbReference type="InterPro" id="IPR005702">
    <property type="entry name" value="Wzc-like_C"/>
</dbReference>
<reference evidence="13 14" key="1">
    <citation type="submission" date="2023-06" db="EMBL/GenBank/DDBJ databases">
        <title>Whole genome sequence of Oscillatoria calcuttensis NRMC-F 0142.</title>
        <authorList>
            <person name="Shakena Fathima T."/>
            <person name="Muralitharan G."/>
            <person name="Thajuddin N."/>
        </authorList>
    </citation>
    <scope>NUCLEOTIDE SEQUENCE [LARGE SCALE GENOMIC DNA]</scope>
    <source>
        <strain evidence="13 14">NRMC-F 0142</strain>
    </source>
</reference>
<keyword evidence="10" id="KW-0472">Membrane</keyword>
<dbReference type="InterPro" id="IPR027417">
    <property type="entry name" value="P-loop_NTPase"/>
</dbReference>
<dbReference type="PANTHER" id="PTHR32309:SF13">
    <property type="entry name" value="FERRIC ENTEROBACTIN TRANSPORT PROTEIN FEPE"/>
    <property type="match status" value="1"/>
</dbReference>
<comment type="catalytic activity">
    <reaction evidence="8">
        <text>L-tyrosyl-[protein] + ATP = O-phospho-L-tyrosyl-[protein] + ADP + H(+)</text>
        <dbReference type="Rhea" id="RHEA:10596"/>
        <dbReference type="Rhea" id="RHEA-COMP:10136"/>
        <dbReference type="Rhea" id="RHEA-COMP:20101"/>
        <dbReference type="ChEBI" id="CHEBI:15378"/>
        <dbReference type="ChEBI" id="CHEBI:30616"/>
        <dbReference type="ChEBI" id="CHEBI:46858"/>
        <dbReference type="ChEBI" id="CHEBI:61978"/>
        <dbReference type="ChEBI" id="CHEBI:456216"/>
        <dbReference type="EC" id="2.7.10.2"/>
    </reaction>
</comment>
<evidence type="ECO:0000256" key="2">
    <source>
        <dbReference type="ARBA" id="ARBA00011903"/>
    </source>
</evidence>
<accession>A0ABT7M130</accession>
<dbReference type="RefSeq" id="WP_286004386.1">
    <property type="nucleotide sequence ID" value="NZ_JASVEJ010000023.1"/>
</dbReference>
<comment type="caution">
    <text evidence="13">The sequence shown here is derived from an EMBL/GenBank/DDBJ whole genome shotgun (WGS) entry which is preliminary data.</text>
</comment>
<evidence type="ECO:0000256" key="8">
    <source>
        <dbReference type="ARBA" id="ARBA00051245"/>
    </source>
</evidence>
<keyword evidence="7" id="KW-0829">Tyrosine-protein kinase</keyword>
<evidence type="ECO:0000256" key="9">
    <source>
        <dbReference type="SAM" id="Coils"/>
    </source>
</evidence>
<evidence type="ECO:0000259" key="12">
    <source>
        <dbReference type="Pfam" id="PF13807"/>
    </source>
</evidence>
<feature type="domain" description="Tyrosine-protein kinase G-rich" evidence="12">
    <location>
        <begin position="372"/>
        <end position="449"/>
    </location>
</feature>
<evidence type="ECO:0000256" key="10">
    <source>
        <dbReference type="SAM" id="Phobius"/>
    </source>
</evidence>
<dbReference type="Proteomes" id="UP001230986">
    <property type="component" value="Unassembled WGS sequence"/>
</dbReference>
<feature type="domain" description="AAA" evidence="11">
    <location>
        <begin position="528"/>
        <end position="663"/>
    </location>
</feature>
<evidence type="ECO:0000256" key="4">
    <source>
        <dbReference type="ARBA" id="ARBA00022741"/>
    </source>
</evidence>
<sequence length="732" mass="81950">METQHYWLILKRRWLPASLVAIAICTLSGISLLRQKAIYQAEGKIRFTRGDRTTILTGVGREMGQFDPLIEDNNPINTEMEAIRSVPLIQATIHQLNLKDPSGQTLQRRDFLRRLRLNSLKGTDILQVGYQDGSPEIAKAVTETLMSLYLENHLQENRAEAMAARTFIEQQLPDAESRVREAEAALRQFKEKYEVAALEEEERTLVIALEELRTNISETKSQLADANAQAIAFNSQLGMNAQDAIAIAGLSQSPGVQDVFEQLQAVEAQLAVERVRFFDENPIIQALEARRTNLETLLNARIQQTLDGQPMARDSRRESFAKGNLQIGTLRAELIGDFFRAEIRRTGLADRVETLATTELAYEDRLRRLPRLQQEQRELARKLEAAQSTYAMLLQKLHEARVAENQNVGNARILQSAFVLEKPVAPRKLSHLASGGIFALFCAIATAVALEALDKSIRTVKEARDLFDFTLLGVIPLHKNGKLGRSFGEPDWTTSEVIVRQFPNSPICEAYRLLQANLKFLGSDRPLKTIVITSAVANEGKSVVSANLAMAKAQTGQRVLLIDADMRHPRQHKIWDLLNNTGLSNVIVEHLDPKVAIKKAARNLDVLTAGVLPPNPTALLDSQRMAKLIELCSRSYDFTIIDTPSLKVAADVPILSKMSDGVLFVTRPGVIDAVSAAFAKERLEQLKPHILGQVVNGVMFENEPYSYYYYTQYSSLEETESKRILPNNNDWN</sequence>
<gene>
    <name evidence="13" type="ORF">QQ055_06250</name>
</gene>
<keyword evidence="10" id="KW-0812">Transmembrane</keyword>